<keyword evidence="4" id="KW-0732">Signal</keyword>
<proteinExistence type="predicted"/>
<dbReference type="Proteomes" id="UP001151582">
    <property type="component" value="Unassembled WGS sequence"/>
</dbReference>
<dbReference type="GO" id="GO:0003677">
    <property type="term" value="F:DNA binding"/>
    <property type="evidence" value="ECO:0007669"/>
    <property type="project" value="UniProtKB-UniRule"/>
</dbReference>
<keyword evidence="2" id="KW-0539">Nucleus</keyword>
<reference evidence="6" key="1">
    <citation type="submission" date="2022-07" db="EMBL/GenBank/DDBJ databases">
        <title>Phylogenomic reconstructions and comparative analyses of Kickxellomycotina fungi.</title>
        <authorList>
            <person name="Reynolds N.K."/>
            <person name="Stajich J.E."/>
            <person name="Barry K."/>
            <person name="Grigoriev I.V."/>
            <person name="Crous P."/>
            <person name="Smith M.E."/>
        </authorList>
    </citation>
    <scope>NUCLEOTIDE SEQUENCE</scope>
    <source>
        <strain evidence="6">RSA 567</strain>
    </source>
</reference>
<evidence type="ECO:0000256" key="1">
    <source>
        <dbReference type="ARBA" id="ARBA00023125"/>
    </source>
</evidence>
<feature type="domain" description="HMG box" evidence="5">
    <location>
        <begin position="172"/>
        <end position="242"/>
    </location>
</feature>
<protein>
    <recommendedName>
        <fullName evidence="5">HMG box domain-containing protein</fullName>
    </recommendedName>
</protein>
<evidence type="ECO:0000256" key="3">
    <source>
        <dbReference type="SAM" id="MobiDB-lite"/>
    </source>
</evidence>
<dbReference type="GO" id="GO:0005634">
    <property type="term" value="C:nucleus"/>
    <property type="evidence" value="ECO:0007669"/>
    <property type="project" value="UniProtKB-UniRule"/>
</dbReference>
<dbReference type="InterPro" id="IPR050342">
    <property type="entry name" value="HMGB"/>
</dbReference>
<feature type="compositionally biased region" description="Low complexity" evidence="3">
    <location>
        <begin position="35"/>
        <end position="45"/>
    </location>
</feature>
<feature type="region of interest" description="Disordered" evidence="3">
    <location>
        <begin position="35"/>
        <end position="58"/>
    </location>
</feature>
<evidence type="ECO:0000256" key="4">
    <source>
        <dbReference type="SAM" id="SignalP"/>
    </source>
</evidence>
<accession>A0A9W8EB78</accession>
<dbReference type="Pfam" id="PF09011">
    <property type="entry name" value="HMG_box_2"/>
    <property type="match status" value="1"/>
</dbReference>
<keyword evidence="7" id="KW-1185">Reference proteome</keyword>
<evidence type="ECO:0000259" key="5">
    <source>
        <dbReference type="PROSITE" id="PS50118"/>
    </source>
</evidence>
<dbReference type="PANTHER" id="PTHR48112">
    <property type="entry name" value="HIGH MOBILITY GROUP PROTEIN DSP1"/>
    <property type="match status" value="1"/>
</dbReference>
<dbReference type="Gene3D" id="1.10.30.10">
    <property type="entry name" value="High mobility group box domain"/>
    <property type="match status" value="2"/>
</dbReference>
<dbReference type="AlphaFoldDB" id="A0A9W8EB78"/>
<evidence type="ECO:0000313" key="6">
    <source>
        <dbReference type="EMBL" id="KAJ1973862.1"/>
    </source>
</evidence>
<evidence type="ECO:0000256" key="2">
    <source>
        <dbReference type="PROSITE-ProRule" id="PRU00267"/>
    </source>
</evidence>
<dbReference type="InterPro" id="IPR009071">
    <property type="entry name" value="HMG_box_dom"/>
</dbReference>
<feature type="chain" id="PRO_5040815554" description="HMG box domain-containing protein" evidence="4">
    <location>
        <begin position="19"/>
        <end position="246"/>
    </location>
</feature>
<dbReference type="PROSITE" id="PS50118">
    <property type="entry name" value="HMG_BOX_2"/>
    <property type="match status" value="1"/>
</dbReference>
<keyword evidence="1 2" id="KW-0238">DNA-binding</keyword>
<comment type="caution">
    <text evidence="6">The sequence shown here is derived from an EMBL/GenBank/DDBJ whole genome shotgun (WGS) entry which is preliminary data.</text>
</comment>
<feature type="signal peptide" evidence="4">
    <location>
        <begin position="1"/>
        <end position="18"/>
    </location>
</feature>
<dbReference type="SUPFAM" id="SSF47095">
    <property type="entry name" value="HMG-box"/>
    <property type="match status" value="2"/>
</dbReference>
<dbReference type="EMBL" id="JANBQB010000744">
    <property type="protein sequence ID" value="KAJ1973862.1"/>
    <property type="molecule type" value="Genomic_DNA"/>
</dbReference>
<name>A0A9W8EB78_9FUNG</name>
<feature type="compositionally biased region" description="Basic residues" evidence="3">
    <location>
        <begin position="46"/>
        <end position="57"/>
    </location>
</feature>
<sequence>MALSRLSLPACLGRLTLASRPAVTPTVPAVGYATKTSKTKQTASAKKPKKRKAATKAKKPEFLLGRAVVKPPKTALKGYNVYIRERFQKEPHQGKASEALRHISQGWHQLSPAEQGAYNQRAAAATVERQQAAKDFYHNLPVAQLELENRRRRQLNKKKGTKLPMLKFPDFPKRGRNPFSIFLAEFIRSPSNQHQFDPSRLSTAFAAAGQKWRVMPEHEKSRYQEMAKKDHARYQGELKTFLANHA</sequence>
<dbReference type="CDD" id="cd00084">
    <property type="entry name" value="HMG-box_SF"/>
    <property type="match status" value="2"/>
</dbReference>
<dbReference type="InterPro" id="IPR036910">
    <property type="entry name" value="HMG_box_dom_sf"/>
</dbReference>
<gene>
    <name evidence="6" type="ORF">H4R34_004933</name>
</gene>
<feature type="DNA-binding region" description="HMG box" evidence="2">
    <location>
        <begin position="172"/>
        <end position="242"/>
    </location>
</feature>
<organism evidence="6 7">
    <name type="scientific">Dimargaris verticillata</name>
    <dbReference type="NCBI Taxonomy" id="2761393"/>
    <lineage>
        <taxon>Eukaryota</taxon>
        <taxon>Fungi</taxon>
        <taxon>Fungi incertae sedis</taxon>
        <taxon>Zoopagomycota</taxon>
        <taxon>Kickxellomycotina</taxon>
        <taxon>Dimargaritomycetes</taxon>
        <taxon>Dimargaritales</taxon>
        <taxon>Dimargaritaceae</taxon>
        <taxon>Dimargaris</taxon>
    </lineage>
</organism>
<dbReference type="SMART" id="SM00398">
    <property type="entry name" value="HMG"/>
    <property type="match status" value="2"/>
</dbReference>
<evidence type="ECO:0000313" key="7">
    <source>
        <dbReference type="Proteomes" id="UP001151582"/>
    </source>
</evidence>
<dbReference type="OrthoDB" id="5550281at2759"/>